<organism evidence="5 6">
    <name type="scientific">Leishmania martiniquensis</name>
    <dbReference type="NCBI Taxonomy" id="1580590"/>
    <lineage>
        <taxon>Eukaryota</taxon>
        <taxon>Discoba</taxon>
        <taxon>Euglenozoa</taxon>
        <taxon>Kinetoplastea</taxon>
        <taxon>Metakinetoplastina</taxon>
        <taxon>Trypanosomatida</taxon>
        <taxon>Trypanosomatidae</taxon>
        <taxon>Leishmaniinae</taxon>
        <taxon>Leishmania</taxon>
    </lineage>
</organism>
<dbReference type="GO" id="GO:0005634">
    <property type="term" value="C:nucleus"/>
    <property type="evidence" value="ECO:0007669"/>
    <property type="project" value="UniProtKB-SubCell"/>
</dbReference>
<evidence type="ECO:0000313" key="5">
    <source>
        <dbReference type="EMBL" id="KAG5469567.1"/>
    </source>
</evidence>
<feature type="compositionally biased region" description="Basic residues" evidence="2">
    <location>
        <begin position="165"/>
        <end position="176"/>
    </location>
</feature>
<dbReference type="SUPFAM" id="SSF47676">
    <property type="entry name" value="Conserved domain common to transcription factors TFIIS, elongin A, CRSP70"/>
    <property type="match status" value="1"/>
</dbReference>
<dbReference type="RefSeq" id="XP_067175740.1">
    <property type="nucleotide sequence ID" value="XM_067320365.1"/>
</dbReference>
<comment type="caution">
    <text evidence="5">The sequence shown here is derived from an EMBL/GenBank/DDBJ whole genome shotgun (WGS) entry which is preliminary data.</text>
</comment>
<dbReference type="CDD" id="cd05162">
    <property type="entry name" value="PWWP"/>
    <property type="match status" value="1"/>
</dbReference>
<dbReference type="KEGG" id="lmat:92512877"/>
<dbReference type="SUPFAM" id="SSF63748">
    <property type="entry name" value="Tudor/PWWP/MBT"/>
    <property type="match status" value="1"/>
</dbReference>
<comment type="subcellular location">
    <subcellularLocation>
        <location evidence="1">Nucleus</location>
    </subcellularLocation>
</comment>
<dbReference type="EMBL" id="JAFEUZ010000033">
    <property type="protein sequence ID" value="KAG5469567.1"/>
    <property type="molecule type" value="Genomic_DNA"/>
</dbReference>
<evidence type="ECO:0008006" key="7">
    <source>
        <dbReference type="Google" id="ProtNLM"/>
    </source>
</evidence>
<dbReference type="Gene3D" id="1.20.930.10">
    <property type="entry name" value="Conserved domain common to transcription factors TFIIS, elongin A, CRSP70"/>
    <property type="match status" value="1"/>
</dbReference>
<feature type="compositionally biased region" description="Basic and acidic residues" evidence="2">
    <location>
        <begin position="216"/>
        <end position="234"/>
    </location>
</feature>
<feature type="compositionally biased region" description="Basic and acidic residues" evidence="2">
    <location>
        <begin position="155"/>
        <end position="164"/>
    </location>
</feature>
<dbReference type="InterPro" id="IPR000313">
    <property type="entry name" value="PWWP_dom"/>
</dbReference>
<reference evidence="6" key="2">
    <citation type="journal article" date="2021" name="Sci. Data">
        <title>Chromosome-scale genome sequencing, assembly and annotation of six genomes from subfamily Leishmaniinae.</title>
        <authorList>
            <person name="Almutairi H."/>
            <person name="Urbaniak M.D."/>
            <person name="Bates M.D."/>
            <person name="Jariyapan N."/>
            <person name="Kwakye-Nuako G."/>
            <person name="Thomaz Soccol V."/>
            <person name="Al-Salem W.S."/>
            <person name="Dillon R.J."/>
            <person name="Bates P.A."/>
            <person name="Gatherer D."/>
        </authorList>
    </citation>
    <scope>NUCLEOTIDE SEQUENCE [LARGE SCALE GENOMIC DNA]</scope>
</reference>
<sequence length="595" mass="64403">MSASTSAGYPVNSWVWMKQDGFPWWPAMVLDPAQAGHDLPEGSDVVLLCGPSTAATLAFASSADVEQLRPYYGATQDAELIQAGRSDESCSAAIDEMIAAVAGMDATPGEEHPQAPPPTAAAAEGQMNHTASGEDEVDWEVLAAEAEAVKAEPHISVKKEYKRDKVSKRHKKKKHNGSGDDGGHPDSERSFHVQKKASKSHRRHHRGGAYSEEEADARSSSDDDKNGNDEDVFQRRTGASSSRSAIKKAKYERQSKLEEYNLGAGTLSDYHPRHDPAYYYRKLRSARRAASSTELRTCTQQLRNYISQCLCGAATALDVEADILGVLRQLTNVDVTVTQLQETGVGVAVGSLLRSFTTPVVQLAQAILNYWFHSLPQNTKQQLSAENEVDRCSIETCSDDVAGDNGLGRIGVNLFSCFTNEEVNDAPGSLDTMSLCATIEDALERRCDADAQMLVLSAFGDAGDTGKALRRLVLEGKIDVEDIVKYAGDLAFLVRARQRRPPKMKLDWNLPTSPACSATGSPISPYGVFSPNDNVSTGSSTLGSPAGRTTTALYSCPHCGANDAYESSYSVQAHDNLPDILRCKKCGQTWNMAEQ</sequence>
<proteinExistence type="predicted"/>
<gene>
    <name evidence="5" type="ORF">LSCM1_02791</name>
</gene>
<dbReference type="PROSITE" id="PS50812">
    <property type="entry name" value="PWWP"/>
    <property type="match status" value="1"/>
</dbReference>
<dbReference type="GeneID" id="92512877"/>
<feature type="compositionally biased region" description="Basic residues" evidence="2">
    <location>
        <begin position="192"/>
        <end position="207"/>
    </location>
</feature>
<dbReference type="Gene3D" id="2.30.30.140">
    <property type="match status" value="1"/>
</dbReference>
<dbReference type="InterPro" id="IPR017923">
    <property type="entry name" value="TFIIS_N"/>
</dbReference>
<keyword evidence="6" id="KW-1185">Reference proteome</keyword>
<feature type="domain" description="TFIIS N-terminal" evidence="4">
    <location>
        <begin position="308"/>
        <end position="378"/>
    </location>
</feature>
<dbReference type="AlphaFoldDB" id="A0A836KEG4"/>
<dbReference type="PROSITE" id="PS51319">
    <property type="entry name" value="TFIIS_N"/>
    <property type="match status" value="1"/>
</dbReference>
<dbReference type="InterPro" id="IPR035441">
    <property type="entry name" value="TFIIS/LEDGF_dom_sf"/>
</dbReference>
<evidence type="ECO:0000256" key="1">
    <source>
        <dbReference type="PROSITE-ProRule" id="PRU00649"/>
    </source>
</evidence>
<dbReference type="InterPro" id="IPR042778">
    <property type="entry name" value="ZCWPW1/ZCWPW2"/>
</dbReference>
<keyword evidence="1" id="KW-0539">Nucleus</keyword>
<dbReference type="Pfam" id="PF08711">
    <property type="entry name" value="Med26"/>
    <property type="match status" value="1"/>
</dbReference>
<dbReference type="PANTHER" id="PTHR15999">
    <property type="entry name" value="ZINC FINGER CW-TYPE PWWP DOMAIN PROTEIN 1"/>
    <property type="match status" value="1"/>
</dbReference>
<feature type="region of interest" description="Disordered" evidence="2">
    <location>
        <begin position="155"/>
        <end position="252"/>
    </location>
</feature>
<evidence type="ECO:0000256" key="2">
    <source>
        <dbReference type="SAM" id="MobiDB-lite"/>
    </source>
</evidence>
<feature type="region of interest" description="Disordered" evidence="2">
    <location>
        <begin position="106"/>
        <end position="134"/>
    </location>
</feature>
<evidence type="ECO:0000259" key="3">
    <source>
        <dbReference type="PROSITE" id="PS50812"/>
    </source>
</evidence>
<reference evidence="6" key="1">
    <citation type="journal article" date="2021" name="Microbiol. Resour. Announc.">
        <title>LGAAP: Leishmaniinae Genome Assembly and Annotation Pipeline.</title>
        <authorList>
            <person name="Almutairi H."/>
            <person name="Urbaniak M.D."/>
            <person name="Bates M.D."/>
            <person name="Jariyapan N."/>
            <person name="Kwakye-Nuako G."/>
            <person name="Thomaz-Soccol V."/>
            <person name="Al-Salem W.S."/>
            <person name="Dillon R.J."/>
            <person name="Bates P.A."/>
            <person name="Gatherer D."/>
        </authorList>
    </citation>
    <scope>NUCLEOTIDE SEQUENCE [LARGE SCALE GENOMIC DNA]</scope>
</reference>
<dbReference type="Proteomes" id="UP000673552">
    <property type="component" value="Unassembled WGS sequence"/>
</dbReference>
<dbReference type="PANTHER" id="PTHR15999:SF2">
    <property type="entry name" value="ZINC FINGER CW-TYPE PWWP DOMAIN PROTEIN 1"/>
    <property type="match status" value="1"/>
</dbReference>
<evidence type="ECO:0000313" key="6">
    <source>
        <dbReference type="Proteomes" id="UP000673552"/>
    </source>
</evidence>
<protein>
    <recommendedName>
        <fullName evidence="7">PWWP domain-containing protein</fullName>
    </recommendedName>
</protein>
<evidence type="ECO:0000259" key="4">
    <source>
        <dbReference type="PROSITE" id="PS51319"/>
    </source>
</evidence>
<dbReference type="Pfam" id="PF00855">
    <property type="entry name" value="PWWP"/>
    <property type="match status" value="1"/>
</dbReference>
<dbReference type="OrthoDB" id="272365at2759"/>
<feature type="domain" description="PWWP" evidence="3">
    <location>
        <begin position="11"/>
        <end position="40"/>
    </location>
</feature>
<feature type="compositionally biased region" description="Basic and acidic residues" evidence="2">
    <location>
        <begin position="177"/>
        <end position="191"/>
    </location>
</feature>
<accession>A0A836KEG4</accession>
<name>A0A836KEG4_9TRYP</name>